<keyword evidence="8" id="KW-0521">NADP</keyword>
<dbReference type="InterPro" id="IPR016040">
    <property type="entry name" value="NAD(P)-bd_dom"/>
</dbReference>
<protein>
    <recommendedName>
        <fullName evidence="5 8">GDP-mannose 4,6-dehydratase</fullName>
        <ecNumber evidence="5 8">4.2.1.47</ecNumber>
    </recommendedName>
    <alternativeName>
        <fullName evidence="8">GDP-D-mannose dehydratase</fullName>
    </alternativeName>
</protein>
<comment type="cofactor">
    <cofactor evidence="2 8">
        <name>NADP(+)</name>
        <dbReference type="ChEBI" id="CHEBI:58349"/>
    </cofactor>
</comment>
<dbReference type="RefSeq" id="WP_087899516.1">
    <property type="nucleotide sequence ID" value="NZ_AP027697.1"/>
</dbReference>
<feature type="domain" description="NAD(P)-binding" evidence="9">
    <location>
        <begin position="6"/>
        <end position="346"/>
    </location>
</feature>
<evidence type="ECO:0000256" key="5">
    <source>
        <dbReference type="ARBA" id="ARBA00011989"/>
    </source>
</evidence>
<evidence type="ECO:0000256" key="3">
    <source>
        <dbReference type="ARBA" id="ARBA00004912"/>
    </source>
</evidence>
<comment type="similarity">
    <text evidence="4 8">Belongs to the NAD(P)-dependent epimerase/dehydratase family. GDP-mannose 4,6-dehydratase subfamily.</text>
</comment>
<evidence type="ECO:0000256" key="8">
    <source>
        <dbReference type="HAMAP-Rule" id="MF_00955"/>
    </source>
</evidence>
<evidence type="ECO:0000313" key="10">
    <source>
        <dbReference type="EMBL" id="MDA4176177.1"/>
    </source>
</evidence>
<dbReference type="GO" id="GO:0008446">
    <property type="term" value="F:GDP-mannose 4,6-dehydratase activity"/>
    <property type="evidence" value="ECO:0007669"/>
    <property type="project" value="UniProtKB-UniRule"/>
</dbReference>
<dbReference type="PANTHER" id="PTHR43715:SF1">
    <property type="entry name" value="GDP-MANNOSE 4,6 DEHYDRATASE"/>
    <property type="match status" value="1"/>
</dbReference>
<gene>
    <name evidence="8 10" type="primary">gmd</name>
    <name evidence="10" type="ORF">NY836_01900</name>
</gene>
<evidence type="ECO:0000256" key="4">
    <source>
        <dbReference type="ARBA" id="ARBA00009263"/>
    </source>
</evidence>
<dbReference type="Proteomes" id="UP001211064">
    <property type="component" value="Unassembled WGS sequence"/>
</dbReference>
<organism evidence="10 11">
    <name type="scientific">Escherichia coli</name>
    <dbReference type="NCBI Taxonomy" id="562"/>
    <lineage>
        <taxon>Bacteria</taxon>
        <taxon>Pseudomonadati</taxon>
        <taxon>Pseudomonadota</taxon>
        <taxon>Gammaproteobacteria</taxon>
        <taxon>Enterobacterales</taxon>
        <taxon>Enterobacteriaceae</taxon>
        <taxon>Escherichia</taxon>
    </lineage>
</organism>
<accession>A0AAW5YZ85</accession>
<comment type="pathway">
    <text evidence="3">Nucleotide-sugar biosynthesis; GDP-L-fucose biosynthesis via de novo pathway; GDP-L-fucose from GDP-alpha-D-mannose: step 1/2.</text>
</comment>
<comment type="caution">
    <text evidence="8">Lacks conserved residue(s) required for the propagation of feature annotation.</text>
</comment>
<sequence length="372" mass="41773">MTKVALITGVTGQDGSYLAELLLEKGYEVHGIKRRASSFNTERVDHIYQDPHSANPKFHLHYGDLTDTSNLTRILQEVQPDEVYNLGAMSHVAVSFESPEYTADVDAIGTLRLLESIRILGLEKKTKFYQASTSELYGLVQEIPQKETTPFYPRSPYAVAKLYAYWITVNYRESYGMFACNGILFNHESPRRGETFVTRKITRGIANIAQGLEKCLYLGNMDSLRDWGHAKDYVKMQWMMLQQDAPEDFVIATGVQYSVREFVTMAAEQVGIELVFEGEGVNEKGIVASVKGNEAKAVKPGDVIISVEPRYFRPAEVETLLGDPTNAHKKLGWSPEITLQEMVKEMVLSDLAIAKKNVLLKANNIATHIPQE</sequence>
<name>A0AAW5YZ85_ECOLX</name>
<proteinExistence type="inferred from homology"/>
<dbReference type="FunFam" id="3.40.50.720:FF:000924">
    <property type="entry name" value="GDP-mannose 4,6 dehydratase"/>
    <property type="match status" value="1"/>
</dbReference>
<evidence type="ECO:0000259" key="9">
    <source>
        <dbReference type="Pfam" id="PF16363"/>
    </source>
</evidence>
<dbReference type="EMBL" id="JANWOR010000089">
    <property type="protein sequence ID" value="MDA4176177.1"/>
    <property type="molecule type" value="Genomic_DNA"/>
</dbReference>
<dbReference type="Gene3D" id="3.40.50.720">
    <property type="entry name" value="NAD(P)-binding Rossmann-like Domain"/>
    <property type="match status" value="1"/>
</dbReference>
<dbReference type="GO" id="GO:0042351">
    <property type="term" value="P:'de novo' GDP-L-fucose biosynthetic process"/>
    <property type="evidence" value="ECO:0007669"/>
    <property type="project" value="TreeGrafter"/>
</dbReference>
<evidence type="ECO:0000256" key="6">
    <source>
        <dbReference type="ARBA" id="ARBA00023239"/>
    </source>
</evidence>
<dbReference type="InterPro" id="IPR036291">
    <property type="entry name" value="NAD(P)-bd_dom_sf"/>
</dbReference>
<evidence type="ECO:0000256" key="2">
    <source>
        <dbReference type="ARBA" id="ARBA00001937"/>
    </source>
</evidence>
<keyword evidence="6 8" id="KW-0456">Lyase</keyword>
<dbReference type="EC" id="4.2.1.47" evidence="5 8"/>
<comment type="function">
    <text evidence="7 8">Catalyzes the conversion of GDP-D-mannose to GDP-4-dehydro-6-deoxy-D-mannose.</text>
</comment>
<dbReference type="PANTHER" id="PTHR43715">
    <property type="entry name" value="GDP-MANNOSE 4,6-DEHYDRATASE"/>
    <property type="match status" value="1"/>
</dbReference>
<evidence type="ECO:0000256" key="1">
    <source>
        <dbReference type="ARBA" id="ARBA00000188"/>
    </source>
</evidence>
<dbReference type="NCBIfam" id="TIGR01472">
    <property type="entry name" value="gmd"/>
    <property type="match status" value="1"/>
</dbReference>
<dbReference type="Gene3D" id="3.90.25.10">
    <property type="entry name" value="UDP-galactose 4-epimerase, domain 1"/>
    <property type="match status" value="1"/>
</dbReference>
<comment type="catalytic activity">
    <reaction evidence="1 8">
        <text>GDP-alpha-D-mannose = GDP-4-dehydro-alpha-D-rhamnose + H2O</text>
        <dbReference type="Rhea" id="RHEA:23820"/>
        <dbReference type="ChEBI" id="CHEBI:15377"/>
        <dbReference type="ChEBI" id="CHEBI:57527"/>
        <dbReference type="ChEBI" id="CHEBI:57964"/>
        <dbReference type="EC" id="4.2.1.47"/>
    </reaction>
</comment>
<evidence type="ECO:0000256" key="7">
    <source>
        <dbReference type="ARBA" id="ARBA00059383"/>
    </source>
</evidence>
<reference evidence="10" key="1">
    <citation type="submission" date="2022-08" db="EMBL/GenBank/DDBJ databases">
        <title>Genome sequencing of human pathogens.</title>
        <authorList>
            <person name="Cao X."/>
        </authorList>
    </citation>
    <scope>NUCLEOTIDE SEQUENCE</scope>
    <source>
        <strain evidence="10">EC16126</strain>
    </source>
</reference>
<dbReference type="SUPFAM" id="SSF51735">
    <property type="entry name" value="NAD(P)-binding Rossmann-fold domains"/>
    <property type="match status" value="1"/>
</dbReference>
<dbReference type="GO" id="GO:0070401">
    <property type="term" value="F:NADP+ binding"/>
    <property type="evidence" value="ECO:0007669"/>
    <property type="project" value="UniProtKB-UniRule"/>
</dbReference>
<dbReference type="HAMAP" id="MF_00955">
    <property type="entry name" value="GDP_Man_dehydratase"/>
    <property type="match status" value="1"/>
</dbReference>
<dbReference type="InterPro" id="IPR006368">
    <property type="entry name" value="GDP_Man_deHydtase"/>
</dbReference>
<comment type="caution">
    <text evidence="10">The sequence shown here is derived from an EMBL/GenBank/DDBJ whole genome shotgun (WGS) entry which is preliminary data.</text>
</comment>
<evidence type="ECO:0000313" key="11">
    <source>
        <dbReference type="Proteomes" id="UP001211064"/>
    </source>
</evidence>
<dbReference type="Pfam" id="PF16363">
    <property type="entry name" value="GDP_Man_Dehyd"/>
    <property type="match status" value="1"/>
</dbReference>
<dbReference type="AlphaFoldDB" id="A0AAW5YZ85"/>
<dbReference type="CDD" id="cd05260">
    <property type="entry name" value="GDP_MD_SDR_e"/>
    <property type="match status" value="1"/>
</dbReference>